<dbReference type="InterPro" id="IPR037066">
    <property type="entry name" value="Plug_dom_sf"/>
</dbReference>
<evidence type="ECO:0000256" key="4">
    <source>
        <dbReference type="ARBA" id="ARBA00022452"/>
    </source>
</evidence>
<evidence type="ECO:0000256" key="6">
    <source>
        <dbReference type="ARBA" id="ARBA00022729"/>
    </source>
</evidence>
<evidence type="ECO:0000256" key="2">
    <source>
        <dbReference type="ARBA" id="ARBA00009810"/>
    </source>
</evidence>
<evidence type="ECO:0000259" key="15">
    <source>
        <dbReference type="Pfam" id="PF07715"/>
    </source>
</evidence>
<dbReference type="Pfam" id="PF07715">
    <property type="entry name" value="Plug"/>
    <property type="match status" value="1"/>
</dbReference>
<evidence type="ECO:0000256" key="10">
    <source>
        <dbReference type="PROSITE-ProRule" id="PRU01360"/>
    </source>
</evidence>
<organism evidence="16 17">
    <name type="scientific">Neptunomonas concharum</name>
    <dbReference type="NCBI Taxonomy" id="1031538"/>
    <lineage>
        <taxon>Bacteria</taxon>
        <taxon>Pseudomonadati</taxon>
        <taxon>Pseudomonadota</taxon>
        <taxon>Gammaproteobacteria</taxon>
        <taxon>Oceanospirillales</taxon>
        <taxon>Oceanospirillaceae</taxon>
        <taxon>Neptunomonas</taxon>
    </lineage>
</organism>
<name>A0A5P1REV6_9GAMM</name>
<accession>A0A5P1REV6</accession>
<evidence type="ECO:0000256" key="3">
    <source>
        <dbReference type="ARBA" id="ARBA00022448"/>
    </source>
</evidence>
<dbReference type="PANTHER" id="PTHR30069">
    <property type="entry name" value="TONB-DEPENDENT OUTER MEMBRANE RECEPTOR"/>
    <property type="match status" value="1"/>
</dbReference>
<evidence type="ECO:0000256" key="9">
    <source>
        <dbReference type="ARBA" id="ARBA00023237"/>
    </source>
</evidence>
<dbReference type="OrthoDB" id="9764669at2"/>
<evidence type="ECO:0000256" key="5">
    <source>
        <dbReference type="ARBA" id="ARBA00022692"/>
    </source>
</evidence>
<dbReference type="InterPro" id="IPR036942">
    <property type="entry name" value="Beta-barrel_TonB_sf"/>
</dbReference>
<feature type="chain" id="PRO_5024951421" evidence="13">
    <location>
        <begin position="28"/>
        <end position="673"/>
    </location>
</feature>
<keyword evidence="6 13" id="KW-0732">Signal</keyword>
<dbReference type="GO" id="GO:0009279">
    <property type="term" value="C:cell outer membrane"/>
    <property type="evidence" value="ECO:0007669"/>
    <property type="project" value="UniProtKB-SubCell"/>
</dbReference>
<evidence type="ECO:0000256" key="7">
    <source>
        <dbReference type="ARBA" id="ARBA00023077"/>
    </source>
</evidence>
<evidence type="ECO:0000313" key="17">
    <source>
        <dbReference type="Proteomes" id="UP000324760"/>
    </source>
</evidence>
<dbReference type="InterPro" id="IPR011276">
    <property type="entry name" value="TonB_haem/Hb_rcpt"/>
</dbReference>
<dbReference type="AlphaFoldDB" id="A0A5P1REV6"/>
<dbReference type="Gene3D" id="2.40.170.20">
    <property type="entry name" value="TonB-dependent receptor, beta-barrel domain"/>
    <property type="match status" value="1"/>
</dbReference>
<feature type="short sequence motif" description="TonB C-terminal box" evidence="11">
    <location>
        <begin position="656"/>
        <end position="673"/>
    </location>
</feature>
<reference evidence="16 17" key="1">
    <citation type="journal article" date="2019" name="Biochem. Eng. J.">
        <title>Metabolic engineering of the marine bacteria Neptunomonas concharum for the production of acetoin and meso-2,3-butanediol from acetate.</title>
        <authorList>
            <person name="Li W."/>
            <person name="Pu N."/>
            <person name="Liu C.-X."/>
            <person name="Yuan Q.-P."/>
            <person name="Li Z.-J."/>
        </authorList>
    </citation>
    <scope>NUCLEOTIDE SEQUENCE [LARGE SCALE GENOMIC DNA]</scope>
    <source>
        <strain evidence="16 17">JCM17730</strain>
    </source>
</reference>
<dbReference type="InterPro" id="IPR000531">
    <property type="entry name" value="Beta-barrel_TonB"/>
</dbReference>
<proteinExistence type="inferred from homology"/>
<evidence type="ECO:0000256" key="12">
    <source>
        <dbReference type="RuleBase" id="RU003357"/>
    </source>
</evidence>
<dbReference type="NCBIfam" id="TIGR01786">
    <property type="entry name" value="TonB-hemlactrns"/>
    <property type="match status" value="1"/>
</dbReference>
<gene>
    <name evidence="16" type="ORF">F0U83_16335</name>
</gene>
<dbReference type="CDD" id="cd01347">
    <property type="entry name" value="ligand_gated_channel"/>
    <property type="match status" value="1"/>
</dbReference>
<dbReference type="InterPro" id="IPR010949">
    <property type="entry name" value="TonB_Hb/transfer/lactofer_rcpt"/>
</dbReference>
<protein>
    <submittedName>
        <fullName evidence="16">TonB-dependent hemoglobin/transferrin/lactoferrin family receptor</fullName>
    </submittedName>
</protein>
<keyword evidence="16" id="KW-0675">Receptor</keyword>
<keyword evidence="5 10" id="KW-0812">Transmembrane</keyword>
<dbReference type="InterPro" id="IPR012910">
    <property type="entry name" value="Plug_dom"/>
</dbReference>
<dbReference type="EMBL" id="CP043869">
    <property type="protein sequence ID" value="QEQ98153.1"/>
    <property type="molecule type" value="Genomic_DNA"/>
</dbReference>
<dbReference type="Pfam" id="PF00593">
    <property type="entry name" value="TonB_dep_Rec_b-barrel"/>
    <property type="match status" value="1"/>
</dbReference>
<dbReference type="InterPro" id="IPR039426">
    <property type="entry name" value="TonB-dep_rcpt-like"/>
</dbReference>
<keyword evidence="4 10" id="KW-1134">Transmembrane beta strand</keyword>
<keyword evidence="9 10" id="KW-0998">Cell outer membrane</keyword>
<keyword evidence="3 10" id="KW-0813">Transport</keyword>
<dbReference type="Proteomes" id="UP000324760">
    <property type="component" value="Chromosome"/>
</dbReference>
<evidence type="ECO:0000256" key="13">
    <source>
        <dbReference type="SAM" id="SignalP"/>
    </source>
</evidence>
<evidence type="ECO:0000256" key="1">
    <source>
        <dbReference type="ARBA" id="ARBA00004571"/>
    </source>
</evidence>
<evidence type="ECO:0000256" key="11">
    <source>
        <dbReference type="PROSITE-ProRule" id="PRU10144"/>
    </source>
</evidence>
<comment type="similarity">
    <text evidence="2 10 12">Belongs to the TonB-dependent receptor family.</text>
</comment>
<keyword evidence="17" id="KW-1185">Reference proteome</keyword>
<dbReference type="RefSeq" id="WP_138988029.1">
    <property type="nucleotide sequence ID" value="NZ_CP043869.1"/>
</dbReference>
<evidence type="ECO:0000256" key="8">
    <source>
        <dbReference type="ARBA" id="ARBA00023136"/>
    </source>
</evidence>
<dbReference type="PANTHER" id="PTHR30069:SF41">
    <property type="entry name" value="HEME_HEMOPEXIN UTILIZATION PROTEIN C"/>
    <property type="match status" value="1"/>
</dbReference>
<dbReference type="InterPro" id="IPR010917">
    <property type="entry name" value="TonB_rcpt_CS"/>
</dbReference>
<dbReference type="SUPFAM" id="SSF56935">
    <property type="entry name" value="Porins"/>
    <property type="match status" value="1"/>
</dbReference>
<feature type="domain" description="TonB-dependent receptor plug" evidence="15">
    <location>
        <begin position="56"/>
        <end position="152"/>
    </location>
</feature>
<comment type="subcellular location">
    <subcellularLocation>
        <location evidence="1 10">Cell outer membrane</location>
        <topology evidence="1 10">Multi-pass membrane protein</topology>
    </subcellularLocation>
</comment>
<feature type="domain" description="TonB-dependent receptor-like beta-barrel" evidence="14">
    <location>
        <begin position="241"/>
        <end position="646"/>
    </location>
</feature>
<dbReference type="PROSITE" id="PS52016">
    <property type="entry name" value="TONB_DEPENDENT_REC_3"/>
    <property type="match status" value="1"/>
</dbReference>
<dbReference type="NCBIfam" id="TIGR01785">
    <property type="entry name" value="TonB-hemin"/>
    <property type="match status" value="1"/>
</dbReference>
<sequence>MKSVFQSSLLPLVSLCLTPLSACIAEAANAPEPRELDQINIVSNPLEETHKTRNTEITGPQMLRQLQPNSVAAAVKHHPNVTTSGGSRANNQTVNIRGLEANRILQTVDGVRQTFESGHRPSFLLDPSLLREVEVVKGPSSSIWGSGALGGVVAQRTLNAWDLLESQETVGGFIKTGFNTNNDESNTVLTLAGQTSQFDWLFGSYYRDSNDLEMGNGMELDHSGSQDIGVLAKGHWYIDTDQTLRFSYRAANDDGAVPSNGAANPGRSNPLIDRKQKTHNVLIGYNIDSESPWVNADVSTYWNRINMNEARISDGRLDRTELDVFGFNINNLSQLDTLQLRYGIDGYQEQFSATRSGGNRPNPPDGDTTVWGSFVQGTLALTPQWKLELGGRYDHFKTQADTIGSRSDSAFSPSAALIWQASDELAFTLRHDRAFRSPSSEELYTTGTHYCIPPAGCETFKPNPDLASEKSANTELNIALNLDNMSHGGQLGIRASLFENRVDNFIEQVSTSRFSYFPSFAFIPGNATYINVDEAKLSGFEIAADYRYQQFLATASYGMTRGKDQKTGDDLTNIPADTLKADLSYAFNNGWRAGVRLTHALANKRTWDGSDGQGRVYDGYTLTDLYASWNSPSIDGLSLDITLNNISNRYYRVAWSELYEPGREVIASLRYDF</sequence>
<dbReference type="GO" id="GO:0015232">
    <property type="term" value="F:heme transmembrane transporter activity"/>
    <property type="evidence" value="ECO:0007669"/>
    <property type="project" value="InterPro"/>
</dbReference>
<dbReference type="KEGG" id="ncu:F0U83_16335"/>
<dbReference type="Gene3D" id="2.170.130.10">
    <property type="entry name" value="TonB-dependent receptor, plug domain"/>
    <property type="match status" value="1"/>
</dbReference>
<keyword evidence="8 10" id="KW-0472">Membrane</keyword>
<keyword evidence="7 12" id="KW-0798">TonB box</keyword>
<dbReference type="GO" id="GO:0044718">
    <property type="term" value="P:siderophore transmembrane transport"/>
    <property type="evidence" value="ECO:0007669"/>
    <property type="project" value="TreeGrafter"/>
</dbReference>
<dbReference type="PROSITE" id="PS01156">
    <property type="entry name" value="TONB_DEPENDENT_REC_2"/>
    <property type="match status" value="1"/>
</dbReference>
<feature type="signal peptide" evidence="13">
    <location>
        <begin position="1"/>
        <end position="27"/>
    </location>
</feature>
<evidence type="ECO:0000313" key="16">
    <source>
        <dbReference type="EMBL" id="QEQ98153.1"/>
    </source>
</evidence>
<evidence type="ECO:0000259" key="14">
    <source>
        <dbReference type="Pfam" id="PF00593"/>
    </source>
</evidence>
<dbReference type="GO" id="GO:0015344">
    <property type="term" value="F:siderophore uptake transmembrane transporter activity"/>
    <property type="evidence" value="ECO:0007669"/>
    <property type="project" value="TreeGrafter"/>
</dbReference>